<comment type="caution">
    <text evidence="1">The sequence shown here is derived from an EMBL/GenBank/DDBJ whole genome shotgun (WGS) entry which is preliminary data.</text>
</comment>
<reference evidence="1 2" key="1">
    <citation type="journal article" date="2019" name="Genome Biol. Evol.">
        <title>Insights into the evolution of the New World diploid cottons (Gossypium, subgenus Houzingenia) based on genome sequencing.</title>
        <authorList>
            <person name="Grover C.E."/>
            <person name="Arick M.A. 2nd"/>
            <person name="Thrash A."/>
            <person name="Conover J.L."/>
            <person name="Sanders W.S."/>
            <person name="Peterson D.G."/>
            <person name="Frelichowski J.E."/>
            <person name="Scheffler J.A."/>
            <person name="Scheffler B.E."/>
            <person name="Wendel J.F."/>
        </authorList>
    </citation>
    <scope>NUCLEOTIDE SEQUENCE [LARGE SCALE GENOMIC DNA]</scope>
    <source>
        <strain evidence="1">8</strain>
        <tissue evidence="1">Leaf</tissue>
    </source>
</reference>
<evidence type="ECO:0000313" key="2">
    <source>
        <dbReference type="Proteomes" id="UP000593568"/>
    </source>
</evidence>
<dbReference type="Proteomes" id="UP000593568">
    <property type="component" value="Unassembled WGS sequence"/>
</dbReference>
<organism evidence="1 2">
    <name type="scientific">Gossypium trilobum</name>
    <dbReference type="NCBI Taxonomy" id="34281"/>
    <lineage>
        <taxon>Eukaryota</taxon>
        <taxon>Viridiplantae</taxon>
        <taxon>Streptophyta</taxon>
        <taxon>Embryophyta</taxon>
        <taxon>Tracheophyta</taxon>
        <taxon>Spermatophyta</taxon>
        <taxon>Magnoliopsida</taxon>
        <taxon>eudicotyledons</taxon>
        <taxon>Gunneridae</taxon>
        <taxon>Pentapetalae</taxon>
        <taxon>rosids</taxon>
        <taxon>malvids</taxon>
        <taxon>Malvales</taxon>
        <taxon>Malvaceae</taxon>
        <taxon>Malvoideae</taxon>
        <taxon>Gossypium</taxon>
    </lineage>
</organism>
<keyword evidence="2" id="KW-1185">Reference proteome</keyword>
<accession>A0A7J9F386</accession>
<proteinExistence type="predicted"/>
<dbReference type="EMBL" id="JABEZW010000011">
    <property type="protein sequence ID" value="MBA0779767.1"/>
    <property type="molecule type" value="Genomic_DNA"/>
</dbReference>
<protein>
    <submittedName>
        <fullName evidence="1">Uncharacterized protein</fullName>
    </submittedName>
</protein>
<evidence type="ECO:0000313" key="1">
    <source>
        <dbReference type="EMBL" id="MBA0779767.1"/>
    </source>
</evidence>
<sequence length="42" mass="4804">MKFITCHRATYDATMKKYEPLSNKSINHNNEMALVVGKDMAT</sequence>
<dbReference type="AlphaFoldDB" id="A0A7J9F386"/>
<gene>
    <name evidence="1" type="ORF">Gotri_003977</name>
</gene>
<name>A0A7J9F386_9ROSI</name>